<name>A0A931CTF6_9MICC</name>
<proteinExistence type="predicted"/>
<dbReference type="AlphaFoldDB" id="A0A931CTF6"/>
<evidence type="ECO:0000313" key="2">
    <source>
        <dbReference type="Proteomes" id="UP000655366"/>
    </source>
</evidence>
<organism evidence="1 2">
    <name type="scientific">Arthrobacter terrae</name>
    <dbReference type="NCBI Taxonomy" id="2935737"/>
    <lineage>
        <taxon>Bacteria</taxon>
        <taxon>Bacillati</taxon>
        <taxon>Actinomycetota</taxon>
        <taxon>Actinomycetes</taxon>
        <taxon>Micrococcales</taxon>
        <taxon>Micrococcaceae</taxon>
        <taxon>Arthrobacter</taxon>
    </lineage>
</organism>
<sequence>MAPQIGATDLLLVFPTISGACGLMTRPGPLRPVPIGAAAWKTGIVEPLPEDRLGE</sequence>
<accession>A0A931CTF6</accession>
<evidence type="ECO:0000313" key="1">
    <source>
        <dbReference type="EMBL" id="MBG0740604.1"/>
    </source>
</evidence>
<reference evidence="1 2" key="1">
    <citation type="submission" date="2020-11" db="EMBL/GenBank/DDBJ databases">
        <title>Arthrobacter antarcticus sp. nov., isolated from Antarctic Soil.</title>
        <authorList>
            <person name="Li J."/>
        </authorList>
    </citation>
    <scope>NUCLEOTIDE SEQUENCE [LARGE SCALE GENOMIC DNA]</scope>
    <source>
        <strain evidence="1 2">Z1-20</strain>
    </source>
</reference>
<comment type="caution">
    <text evidence="1">The sequence shown here is derived from an EMBL/GenBank/DDBJ whole genome shotgun (WGS) entry which is preliminary data.</text>
</comment>
<protein>
    <submittedName>
        <fullName evidence="1">Uncharacterized protein</fullName>
    </submittedName>
</protein>
<dbReference type="Proteomes" id="UP000655366">
    <property type="component" value="Unassembled WGS sequence"/>
</dbReference>
<keyword evidence="2" id="KW-1185">Reference proteome</keyword>
<dbReference type="EMBL" id="JADNYM010000019">
    <property type="protein sequence ID" value="MBG0740604.1"/>
    <property type="molecule type" value="Genomic_DNA"/>
</dbReference>
<gene>
    <name evidence="1" type="ORF">IV500_14585</name>
</gene>
<dbReference type="RefSeq" id="WP_230855011.1">
    <property type="nucleotide sequence ID" value="NZ_JADNYM010000019.1"/>
</dbReference>